<evidence type="ECO:0000256" key="6">
    <source>
        <dbReference type="ARBA" id="ARBA00023002"/>
    </source>
</evidence>
<proteinExistence type="inferred from homology"/>
<dbReference type="GO" id="GO:0016020">
    <property type="term" value="C:membrane"/>
    <property type="evidence" value="ECO:0007669"/>
    <property type="project" value="InterPro"/>
</dbReference>
<protein>
    <submittedName>
        <fullName evidence="9">Fumarate reductase flavoprotein subunit</fullName>
    </submittedName>
</protein>
<evidence type="ECO:0000256" key="3">
    <source>
        <dbReference type="ARBA" id="ARBA00008040"/>
    </source>
</evidence>
<comment type="caution">
    <text evidence="9">The sequence shown here is derived from an EMBL/GenBank/DDBJ whole genome shotgun (WGS) entry which is preliminary data.</text>
</comment>
<organism evidence="9 10">
    <name type="scientific">Mesosutterella multiformis</name>
    <dbReference type="NCBI Taxonomy" id="2259133"/>
    <lineage>
        <taxon>Bacteria</taxon>
        <taxon>Pseudomonadati</taxon>
        <taxon>Pseudomonadota</taxon>
        <taxon>Betaproteobacteria</taxon>
        <taxon>Burkholderiales</taxon>
        <taxon>Sutterellaceae</taxon>
        <taxon>Mesosutterella</taxon>
    </lineage>
</organism>
<dbReference type="InterPro" id="IPR007329">
    <property type="entry name" value="FMN-bd"/>
</dbReference>
<comment type="cofactor">
    <cofactor evidence="1">
        <name>FMN</name>
        <dbReference type="ChEBI" id="CHEBI:58210"/>
    </cofactor>
</comment>
<evidence type="ECO:0000313" key="9">
    <source>
        <dbReference type="EMBL" id="GBO93982.1"/>
    </source>
</evidence>
<keyword evidence="5" id="KW-0274">FAD</keyword>
<evidence type="ECO:0000256" key="2">
    <source>
        <dbReference type="ARBA" id="ARBA00001974"/>
    </source>
</evidence>
<dbReference type="Gene3D" id="3.50.50.60">
    <property type="entry name" value="FAD/NAD(P)-binding domain"/>
    <property type="match status" value="1"/>
</dbReference>
<feature type="signal peptide" evidence="7">
    <location>
        <begin position="1"/>
        <end position="24"/>
    </location>
</feature>
<dbReference type="SUPFAM" id="SSF56425">
    <property type="entry name" value="Succinate dehydrogenase/fumarate reductase flavoprotein, catalytic domain"/>
    <property type="match status" value="1"/>
</dbReference>
<accession>A0A388SCD9</accession>
<name>A0A388SCD9_9BURK</name>
<dbReference type="SUPFAM" id="SSF51905">
    <property type="entry name" value="FAD/NAD(P)-binding domain"/>
    <property type="match status" value="1"/>
</dbReference>
<gene>
    <name evidence="9" type="primary">sdhA</name>
    <name evidence="9" type="ORF">MESMUL_13360</name>
</gene>
<sequence>MNTGFALRLTAAAVAACVASGAGAAAKDGTFTGTGNGRGGQITAAVTFKGGKIADVKITKQTETVGVSDSALRILPKEIVEKNTLKLNAVSGATLTSCGILEAVRNAIKAAGGTDKDFMTAPVVVKKTAKAAPKEIKTDILVIGGGASGITAAVRAATLGEKVILIEKMPNIGGDTQLNAGTLIATGSRYQREVMKETKDSPELAYKDIMKAGKNKNDPVLVHMTTQNAGKVVDWLIDDLKIPYGPAATQYPDHSANRQLGVEGRSVNFLRLMSNELKKHGGVIMTDTRAQKFILDKKGNVIGVKARLADGAYVNFSEKATILASGGYGANRSMLPKKVAQGLFYGLDSDSGDGLKMGREIGAGTINLDLVKQYPQGVETTPHHGLAATASSTDTMKKSGAIYVNSDGRRIVDELQGLGTLTDVTKAQKGQIMYIVMDQAAWKEYVAKSLEDKLVASEADLYKWEKIVNNGRPVMAEGKTLAEAAKKMGINPAQLQKTVDRWNGFVKAGKDADFGRKVLKPLAGGPYYIVEQKVRFCTTLGGLKANGSMQILKKNGKPIGNLYGAGCVVGGANGADSMTAMMNSWAIISGYVAADSAVKSLKK</sequence>
<keyword evidence="7" id="KW-0732">Signal</keyword>
<dbReference type="InterPro" id="IPR027477">
    <property type="entry name" value="Succ_DH/fumarate_Rdtase_cat_sf"/>
</dbReference>
<dbReference type="RefSeq" id="WP_238691384.1">
    <property type="nucleotide sequence ID" value="NZ_BGZJ01000001.1"/>
</dbReference>
<evidence type="ECO:0000313" key="10">
    <source>
        <dbReference type="Proteomes" id="UP000266091"/>
    </source>
</evidence>
<dbReference type="GO" id="GO:0016491">
    <property type="term" value="F:oxidoreductase activity"/>
    <property type="evidence" value="ECO:0007669"/>
    <property type="project" value="UniProtKB-KW"/>
</dbReference>
<dbReference type="Pfam" id="PF04205">
    <property type="entry name" value="FMN_bind"/>
    <property type="match status" value="1"/>
</dbReference>
<dbReference type="Pfam" id="PF00890">
    <property type="entry name" value="FAD_binding_2"/>
    <property type="match status" value="1"/>
</dbReference>
<reference evidence="9 10" key="1">
    <citation type="journal article" date="2018" name="Int. J. Syst. Evol. Microbiol.">
        <title>Mesosutterella multiformis gen. nov., sp. nov., a member of the family Sutterellaceae and Sutterella megalosphaeroides sp. nov., isolated from human faeces.</title>
        <authorList>
            <person name="Sakamoto M."/>
            <person name="Ikeyama N."/>
            <person name="Kunihiro T."/>
            <person name="Iino T."/>
            <person name="Yuki M."/>
            <person name="Ohkuma M."/>
        </authorList>
    </citation>
    <scope>NUCLEOTIDE SEQUENCE [LARGE SCALE GENOMIC DNA]</scope>
    <source>
        <strain evidence="9 10">4NBBH2</strain>
    </source>
</reference>
<dbReference type="Proteomes" id="UP000266091">
    <property type="component" value="Unassembled WGS sequence"/>
</dbReference>
<dbReference type="InterPro" id="IPR050315">
    <property type="entry name" value="FAD-oxidoreductase_2"/>
</dbReference>
<evidence type="ECO:0000256" key="5">
    <source>
        <dbReference type="ARBA" id="ARBA00022827"/>
    </source>
</evidence>
<dbReference type="SMART" id="SM00900">
    <property type="entry name" value="FMN_bind"/>
    <property type="match status" value="1"/>
</dbReference>
<evidence type="ECO:0000256" key="1">
    <source>
        <dbReference type="ARBA" id="ARBA00001917"/>
    </source>
</evidence>
<dbReference type="PANTHER" id="PTHR43400:SF7">
    <property type="entry name" value="FAD-DEPENDENT OXIDOREDUCTASE 2 FAD BINDING DOMAIN-CONTAINING PROTEIN"/>
    <property type="match status" value="1"/>
</dbReference>
<keyword evidence="4" id="KW-0285">Flavoprotein</keyword>
<dbReference type="GO" id="GO:0010181">
    <property type="term" value="F:FMN binding"/>
    <property type="evidence" value="ECO:0007669"/>
    <property type="project" value="InterPro"/>
</dbReference>
<dbReference type="Gene3D" id="3.90.700.10">
    <property type="entry name" value="Succinate dehydrogenase/fumarate reductase flavoprotein, catalytic domain"/>
    <property type="match status" value="1"/>
</dbReference>
<dbReference type="EMBL" id="BGZJ01000001">
    <property type="protein sequence ID" value="GBO93982.1"/>
    <property type="molecule type" value="Genomic_DNA"/>
</dbReference>
<comment type="cofactor">
    <cofactor evidence="2">
        <name>FAD</name>
        <dbReference type="ChEBI" id="CHEBI:57692"/>
    </cofactor>
</comment>
<comment type="similarity">
    <text evidence="3">Belongs to the FAD-dependent oxidoreductase 2 family. FRD/SDH subfamily.</text>
</comment>
<dbReference type="InterPro" id="IPR003953">
    <property type="entry name" value="FAD-dep_OxRdtase_2_FAD-bd"/>
</dbReference>
<keyword evidence="10" id="KW-1185">Reference proteome</keyword>
<keyword evidence="6" id="KW-0560">Oxidoreductase</keyword>
<dbReference type="AlphaFoldDB" id="A0A388SCD9"/>
<feature type="domain" description="FMN-binding" evidence="8">
    <location>
        <begin position="37"/>
        <end position="111"/>
    </location>
</feature>
<evidence type="ECO:0000256" key="4">
    <source>
        <dbReference type="ARBA" id="ARBA00022630"/>
    </source>
</evidence>
<dbReference type="InterPro" id="IPR036188">
    <property type="entry name" value="FAD/NAD-bd_sf"/>
</dbReference>
<dbReference type="PANTHER" id="PTHR43400">
    <property type="entry name" value="FUMARATE REDUCTASE"/>
    <property type="match status" value="1"/>
</dbReference>
<evidence type="ECO:0000256" key="7">
    <source>
        <dbReference type="SAM" id="SignalP"/>
    </source>
</evidence>
<feature type="chain" id="PRO_5017457734" evidence="7">
    <location>
        <begin position="25"/>
        <end position="603"/>
    </location>
</feature>
<evidence type="ECO:0000259" key="8">
    <source>
        <dbReference type="SMART" id="SM00900"/>
    </source>
</evidence>
<dbReference type="Gene3D" id="3.90.1010.20">
    <property type="match status" value="1"/>
</dbReference>